<organism evidence="1 2">
    <name type="scientific">Ciona savignyi</name>
    <name type="common">Pacific transparent sea squirt</name>
    <dbReference type="NCBI Taxonomy" id="51511"/>
    <lineage>
        <taxon>Eukaryota</taxon>
        <taxon>Metazoa</taxon>
        <taxon>Chordata</taxon>
        <taxon>Tunicata</taxon>
        <taxon>Ascidiacea</taxon>
        <taxon>Phlebobranchia</taxon>
        <taxon>Cionidae</taxon>
        <taxon>Ciona</taxon>
    </lineage>
</organism>
<dbReference type="Pfam" id="PF15299">
    <property type="entry name" value="ALS2CR8"/>
    <property type="match status" value="1"/>
</dbReference>
<reference evidence="1" key="2">
    <citation type="submission" date="2025-08" db="UniProtKB">
        <authorList>
            <consortium name="Ensembl"/>
        </authorList>
    </citation>
    <scope>IDENTIFICATION</scope>
</reference>
<reference evidence="2" key="1">
    <citation type="submission" date="2003-08" db="EMBL/GenBank/DDBJ databases">
        <authorList>
            <person name="Birren B."/>
            <person name="Nusbaum C."/>
            <person name="Abebe A."/>
            <person name="Abouelleil A."/>
            <person name="Adekoya E."/>
            <person name="Ait-zahra M."/>
            <person name="Allen N."/>
            <person name="Allen T."/>
            <person name="An P."/>
            <person name="Anderson M."/>
            <person name="Anderson S."/>
            <person name="Arachchi H."/>
            <person name="Armbruster J."/>
            <person name="Bachantsang P."/>
            <person name="Baldwin J."/>
            <person name="Barry A."/>
            <person name="Bayul T."/>
            <person name="Blitshsteyn B."/>
            <person name="Bloom T."/>
            <person name="Blye J."/>
            <person name="Boguslavskiy L."/>
            <person name="Borowsky M."/>
            <person name="Boukhgalter B."/>
            <person name="Brunache A."/>
            <person name="Butler J."/>
            <person name="Calixte N."/>
            <person name="Calvo S."/>
            <person name="Camarata J."/>
            <person name="Campo K."/>
            <person name="Chang J."/>
            <person name="Cheshatsang Y."/>
            <person name="Citroen M."/>
            <person name="Collymore A."/>
            <person name="Considine T."/>
            <person name="Cook A."/>
            <person name="Cooke P."/>
            <person name="Corum B."/>
            <person name="Cuomo C."/>
            <person name="David R."/>
            <person name="Dawoe T."/>
            <person name="Degray S."/>
            <person name="Dodge S."/>
            <person name="Dooley K."/>
            <person name="Dorje P."/>
            <person name="Dorjee K."/>
            <person name="Dorris L."/>
            <person name="Duffey N."/>
            <person name="Dupes A."/>
            <person name="Elkins T."/>
            <person name="Engels R."/>
            <person name="Erickson J."/>
            <person name="Farina A."/>
            <person name="Faro S."/>
            <person name="Ferreira P."/>
            <person name="Fischer H."/>
            <person name="Fitzgerald M."/>
            <person name="Foley K."/>
            <person name="Gage D."/>
            <person name="Galagan J."/>
            <person name="Gearin G."/>
            <person name="Gnerre S."/>
            <person name="Gnirke A."/>
            <person name="Goyette A."/>
            <person name="Graham J."/>
            <person name="Grandbois E."/>
            <person name="Gyaltsen K."/>
            <person name="Hafez N."/>
            <person name="Hagopian D."/>
            <person name="Hagos B."/>
            <person name="Hall J."/>
            <person name="Hatcher B."/>
            <person name="Heller A."/>
            <person name="Higgins H."/>
            <person name="Honan T."/>
            <person name="Horn A."/>
            <person name="Houde N."/>
            <person name="Hughes L."/>
            <person name="Hulme W."/>
            <person name="Husby E."/>
            <person name="Iliev I."/>
            <person name="Jaffe D."/>
            <person name="Jones C."/>
            <person name="Kamal M."/>
            <person name="Kamat A."/>
            <person name="Kamvysselis M."/>
            <person name="Karlsson E."/>
            <person name="Kells C."/>
            <person name="Kieu A."/>
            <person name="Kisner P."/>
            <person name="Kodira C."/>
            <person name="Kulbokas E."/>
            <person name="Labutti K."/>
            <person name="Lama D."/>
            <person name="Landers T."/>
            <person name="Leger J."/>
            <person name="Levine S."/>
            <person name="Lewis D."/>
            <person name="Lewis T."/>
            <person name="Lindblad-toh K."/>
            <person name="Liu X."/>
            <person name="Lokyitsang T."/>
            <person name="Lokyitsang Y."/>
            <person name="Lucien O."/>
            <person name="Lui A."/>
            <person name="Ma L.J."/>
            <person name="Mabbitt R."/>
            <person name="Macdonald J."/>
            <person name="Maclean C."/>
            <person name="Major J."/>
            <person name="Manning J."/>
            <person name="Marabella R."/>
            <person name="Maru K."/>
            <person name="Matthews C."/>
            <person name="Mauceli E."/>
            <person name="Mccarthy M."/>
            <person name="Mcdonough S."/>
            <person name="Mcghee T."/>
            <person name="Meldrim J."/>
            <person name="Meneus L."/>
            <person name="Mesirov J."/>
            <person name="Mihalev A."/>
            <person name="Mihova T."/>
            <person name="Mikkelsen T."/>
            <person name="Mlenga V."/>
            <person name="Moru K."/>
            <person name="Mozes J."/>
            <person name="Mulrain L."/>
            <person name="Munson G."/>
            <person name="Naylor J."/>
            <person name="Newes C."/>
            <person name="Nguyen C."/>
            <person name="Nguyen N."/>
            <person name="Nguyen T."/>
            <person name="Nicol R."/>
            <person name="Nielsen C."/>
            <person name="Nizzari M."/>
            <person name="Norbu C."/>
            <person name="Norbu N."/>
            <person name="O'donnell P."/>
            <person name="Okoawo O."/>
            <person name="O'leary S."/>
            <person name="Omotosho B."/>
            <person name="O'neill K."/>
            <person name="Osman S."/>
            <person name="Parker S."/>
            <person name="Perrin D."/>
            <person name="Phunkhang P."/>
            <person name="Piqani B."/>
            <person name="Purcell S."/>
            <person name="Rachupka T."/>
            <person name="Ramasamy U."/>
            <person name="Rameau R."/>
            <person name="Ray V."/>
            <person name="Raymond C."/>
            <person name="Retta R."/>
            <person name="Richardson S."/>
            <person name="Rise C."/>
            <person name="Rodriguez J."/>
            <person name="Rogers J."/>
            <person name="Rogov P."/>
            <person name="Rutman M."/>
            <person name="Schupbach R."/>
            <person name="Seaman C."/>
            <person name="Settipalli S."/>
            <person name="Sharpe T."/>
            <person name="Sheridan J."/>
            <person name="Sherpa N."/>
            <person name="Shi J."/>
            <person name="Smirnov S."/>
            <person name="Smith C."/>
            <person name="Sougnez C."/>
            <person name="Spencer B."/>
            <person name="Stalker J."/>
            <person name="Stange-thomann N."/>
            <person name="Stavropoulos S."/>
            <person name="Stetson K."/>
            <person name="Stone C."/>
            <person name="Stone S."/>
            <person name="Stubbs M."/>
            <person name="Talamas J."/>
            <person name="Tchuinga P."/>
            <person name="Tenzing P."/>
            <person name="Tesfaye S."/>
            <person name="Theodore J."/>
            <person name="Thoulutsang Y."/>
            <person name="Topham K."/>
            <person name="Towey S."/>
            <person name="Tsamla T."/>
            <person name="Tsomo N."/>
            <person name="Vallee D."/>
            <person name="Vassiliev H."/>
            <person name="Venkataraman V."/>
            <person name="Vinson J."/>
            <person name="Vo A."/>
            <person name="Wade C."/>
            <person name="Wang S."/>
            <person name="Wangchuk T."/>
            <person name="Wangdi T."/>
            <person name="Whittaker C."/>
            <person name="Wilkinson J."/>
            <person name="Wu Y."/>
            <person name="Wyman D."/>
            <person name="Yadav S."/>
            <person name="Yang S."/>
            <person name="Yang X."/>
            <person name="Yeager S."/>
            <person name="Yee E."/>
            <person name="Young G."/>
            <person name="Zainoun J."/>
            <person name="Zembeck L."/>
            <person name="Zimmer A."/>
            <person name="Zody M."/>
            <person name="Lander E."/>
        </authorList>
    </citation>
    <scope>NUCLEOTIDE SEQUENCE [LARGE SCALE GENOMIC DNA]</scope>
</reference>
<dbReference type="AlphaFoldDB" id="H2Z5F3"/>
<protein>
    <submittedName>
        <fullName evidence="1">Uncharacterized protein</fullName>
    </submittedName>
</protein>
<reference evidence="1" key="3">
    <citation type="submission" date="2025-09" db="UniProtKB">
        <authorList>
            <consortium name="Ensembl"/>
        </authorList>
    </citation>
    <scope>IDENTIFICATION</scope>
</reference>
<evidence type="ECO:0000313" key="1">
    <source>
        <dbReference type="Ensembl" id="ENSCSAVP00000012815.1"/>
    </source>
</evidence>
<sequence>MDNVNLANQHVVGHNMLDLEQPKSVYSVLATYFNNAEKNGLYVKGYVDGESTFESFLQEFNTVCKTKFIVRTSWRKTASTLPRRTRYGREERVYWEYNSGNLEVPFTGVPFVVRSCLTKHCQYGSHYYKSTAERVSNSSWMHKTILQLHHLKL</sequence>
<dbReference type="HOGENOM" id="CLU_1717320_0_0_1"/>
<dbReference type="Ensembl" id="ENSCSAVT00000012964.1">
    <property type="protein sequence ID" value="ENSCSAVP00000012815.1"/>
    <property type="gene ID" value="ENSCSAVG00000007528.1"/>
</dbReference>
<keyword evidence="2" id="KW-1185">Reference proteome</keyword>
<dbReference type="GeneTree" id="ENSGT00390000013916"/>
<dbReference type="InterPro" id="IPR029309">
    <property type="entry name" value="CaRF"/>
</dbReference>
<proteinExistence type="predicted"/>
<dbReference type="GO" id="GO:0003700">
    <property type="term" value="F:DNA-binding transcription factor activity"/>
    <property type="evidence" value="ECO:0007669"/>
    <property type="project" value="InterPro"/>
</dbReference>
<name>H2Z5F3_CIOSA</name>
<dbReference type="Proteomes" id="UP000007875">
    <property type="component" value="Unassembled WGS sequence"/>
</dbReference>
<evidence type="ECO:0000313" key="2">
    <source>
        <dbReference type="Proteomes" id="UP000007875"/>
    </source>
</evidence>
<accession>H2Z5F3</accession>